<proteinExistence type="predicted"/>
<keyword evidence="1" id="KW-0472">Membrane</keyword>
<reference evidence="2" key="1">
    <citation type="journal article" date="2014" name="Front. Microbiol.">
        <title>High frequency of phylogenetically diverse reductive dehalogenase-homologous genes in deep subseafloor sedimentary metagenomes.</title>
        <authorList>
            <person name="Kawai M."/>
            <person name="Futagami T."/>
            <person name="Toyoda A."/>
            <person name="Takaki Y."/>
            <person name="Nishi S."/>
            <person name="Hori S."/>
            <person name="Arai W."/>
            <person name="Tsubouchi T."/>
            <person name="Morono Y."/>
            <person name="Uchiyama I."/>
            <person name="Ito T."/>
            <person name="Fujiyama A."/>
            <person name="Inagaki F."/>
            <person name="Takami H."/>
        </authorList>
    </citation>
    <scope>NUCLEOTIDE SEQUENCE</scope>
    <source>
        <strain evidence="2">Expedition CK06-06</strain>
    </source>
</reference>
<keyword evidence="1" id="KW-0812">Transmembrane</keyword>
<feature type="transmembrane region" description="Helical" evidence="1">
    <location>
        <begin position="47"/>
        <end position="66"/>
    </location>
</feature>
<keyword evidence="1" id="KW-1133">Transmembrane helix</keyword>
<dbReference type="EMBL" id="BART01011939">
    <property type="protein sequence ID" value="GAG89612.1"/>
    <property type="molecule type" value="Genomic_DNA"/>
</dbReference>
<organism evidence="2">
    <name type="scientific">marine sediment metagenome</name>
    <dbReference type="NCBI Taxonomy" id="412755"/>
    <lineage>
        <taxon>unclassified sequences</taxon>
        <taxon>metagenomes</taxon>
        <taxon>ecological metagenomes</taxon>
    </lineage>
</organism>
<sequence>AMERLKQKRWLKMVFYVAILAGLSFGFAYLLGYLMTYFNISVERFASTAYLLVFGITLAFNATILVPGAYFHLLVMIAAAEYWNPALIALAAGVGEISSV</sequence>
<protein>
    <submittedName>
        <fullName evidence="2">Uncharacterized protein</fullName>
    </submittedName>
</protein>
<feature type="non-terminal residue" evidence="2">
    <location>
        <position position="1"/>
    </location>
</feature>
<comment type="caution">
    <text evidence="2">The sequence shown here is derived from an EMBL/GenBank/DDBJ whole genome shotgun (WGS) entry which is preliminary data.</text>
</comment>
<feature type="transmembrane region" description="Helical" evidence="1">
    <location>
        <begin position="14"/>
        <end position="35"/>
    </location>
</feature>
<gene>
    <name evidence="2" type="ORF">S01H4_25169</name>
</gene>
<name>X1C8L3_9ZZZZ</name>
<accession>X1C8L3</accession>
<evidence type="ECO:0000313" key="2">
    <source>
        <dbReference type="EMBL" id="GAG89612.1"/>
    </source>
</evidence>
<evidence type="ECO:0000256" key="1">
    <source>
        <dbReference type="SAM" id="Phobius"/>
    </source>
</evidence>
<dbReference type="AlphaFoldDB" id="X1C8L3"/>